<sequence length="217" mass="24168">MDFFPPPRPRDEEPDEESAFTRVPWEDAPEDVIGGIVPLERVLARNDHLAIVATQAVAYADGVEIRLRLRARRRPGMGRDEWALVSRGMWGYDDDPWQVAAAEEAAAQGRHPDGLLRFGVRFADGSVVTTVDERDDDDEWPGQRPERPVLSLNEEGGGSSGENIDSEYALWLWPLPPPQLFELAVEWPLLGVDLTFTPLDGAEIAAAAARARPFWDS</sequence>
<gene>
    <name evidence="2" type="ORF">GCM10010361_19860</name>
</gene>
<evidence type="ECO:0000313" key="2">
    <source>
        <dbReference type="EMBL" id="GAA0455826.1"/>
    </source>
</evidence>
<evidence type="ECO:0008006" key="4">
    <source>
        <dbReference type="Google" id="ProtNLM"/>
    </source>
</evidence>
<name>A0ABN0ZQN7_9ACTN</name>
<proteinExistence type="predicted"/>
<dbReference type="RefSeq" id="WP_346094600.1">
    <property type="nucleotide sequence ID" value="NZ_BAAABY010000013.1"/>
</dbReference>
<reference evidence="2 3" key="1">
    <citation type="journal article" date="2019" name="Int. J. Syst. Evol. Microbiol.">
        <title>The Global Catalogue of Microorganisms (GCM) 10K type strain sequencing project: providing services to taxonomists for standard genome sequencing and annotation.</title>
        <authorList>
            <consortium name="The Broad Institute Genomics Platform"/>
            <consortium name="The Broad Institute Genome Sequencing Center for Infectious Disease"/>
            <person name="Wu L."/>
            <person name="Ma J."/>
        </authorList>
    </citation>
    <scope>NUCLEOTIDE SEQUENCE [LARGE SCALE GENOMIC DNA]</scope>
    <source>
        <strain evidence="2 3">JCM 4805</strain>
    </source>
</reference>
<feature type="region of interest" description="Disordered" evidence="1">
    <location>
        <begin position="1"/>
        <end position="24"/>
    </location>
</feature>
<evidence type="ECO:0000313" key="3">
    <source>
        <dbReference type="Proteomes" id="UP001500909"/>
    </source>
</evidence>
<protein>
    <recommendedName>
        <fullName evidence="4">NUDIX hydrolase</fullName>
    </recommendedName>
</protein>
<evidence type="ECO:0000256" key="1">
    <source>
        <dbReference type="SAM" id="MobiDB-lite"/>
    </source>
</evidence>
<keyword evidence="3" id="KW-1185">Reference proteome</keyword>
<dbReference type="EMBL" id="BAAABY010000013">
    <property type="protein sequence ID" value="GAA0455826.1"/>
    <property type="molecule type" value="Genomic_DNA"/>
</dbReference>
<accession>A0ABN0ZQN7</accession>
<comment type="caution">
    <text evidence="2">The sequence shown here is derived from an EMBL/GenBank/DDBJ whole genome shotgun (WGS) entry which is preliminary data.</text>
</comment>
<dbReference type="Proteomes" id="UP001500909">
    <property type="component" value="Unassembled WGS sequence"/>
</dbReference>
<feature type="region of interest" description="Disordered" evidence="1">
    <location>
        <begin position="131"/>
        <end position="160"/>
    </location>
</feature>
<organism evidence="2 3">
    <name type="scientific">Streptomyces olivaceiscleroticus</name>
    <dbReference type="NCBI Taxonomy" id="68245"/>
    <lineage>
        <taxon>Bacteria</taxon>
        <taxon>Bacillati</taxon>
        <taxon>Actinomycetota</taxon>
        <taxon>Actinomycetes</taxon>
        <taxon>Kitasatosporales</taxon>
        <taxon>Streptomycetaceae</taxon>
        <taxon>Streptomyces</taxon>
    </lineage>
</organism>